<keyword evidence="5" id="KW-1185">Reference proteome</keyword>
<dbReference type="InterPro" id="IPR003736">
    <property type="entry name" value="PAAI_dom"/>
</dbReference>
<protein>
    <submittedName>
        <fullName evidence="4">PaaI family thioesterase</fullName>
    </submittedName>
</protein>
<accession>A0ABS5F3E5</accession>
<evidence type="ECO:0000256" key="2">
    <source>
        <dbReference type="ARBA" id="ARBA00022801"/>
    </source>
</evidence>
<dbReference type="PANTHER" id="PTHR21660:SF1">
    <property type="entry name" value="ACYL-COENZYME A THIOESTERASE 13"/>
    <property type="match status" value="1"/>
</dbReference>
<evidence type="ECO:0000259" key="3">
    <source>
        <dbReference type="Pfam" id="PF03061"/>
    </source>
</evidence>
<dbReference type="Proteomes" id="UP001196870">
    <property type="component" value="Unassembled WGS sequence"/>
</dbReference>
<sequence>MIPQRPFYRLIGLQVMEAKDGTALVMLDATPDNANSRGEVHGGAIATMLDAALANAARSVLSEGAATTTVSLSVNYLSPGASRLTARGRVVRKGRSLISAEASVEDAAGHAVAQAIGTLRVILSKA</sequence>
<comment type="caution">
    <text evidence="4">The sequence shown here is derived from an EMBL/GenBank/DDBJ whole genome shotgun (WGS) entry which is preliminary data.</text>
</comment>
<dbReference type="EMBL" id="JAAGBB010000025">
    <property type="protein sequence ID" value="MBR0666660.1"/>
    <property type="molecule type" value="Genomic_DNA"/>
</dbReference>
<gene>
    <name evidence="4" type="ORF">GXW71_20035</name>
</gene>
<name>A0ABS5F3E5_9PROT</name>
<dbReference type="SUPFAM" id="SSF54637">
    <property type="entry name" value="Thioesterase/thiol ester dehydrase-isomerase"/>
    <property type="match status" value="1"/>
</dbReference>
<keyword evidence="2" id="KW-0378">Hydrolase</keyword>
<dbReference type="CDD" id="cd03443">
    <property type="entry name" value="PaaI_thioesterase"/>
    <property type="match status" value="1"/>
</dbReference>
<reference evidence="5" key="1">
    <citation type="journal article" date="2021" name="Syst. Appl. Microbiol.">
        <title>Roseomonas hellenica sp. nov., isolated from roots of wild-growing Alkanna tinctoria.</title>
        <authorList>
            <person name="Rat A."/>
            <person name="Naranjo H.D."/>
            <person name="Lebbe L."/>
            <person name="Cnockaert M."/>
            <person name="Krigas N."/>
            <person name="Grigoriadou K."/>
            <person name="Maloupa E."/>
            <person name="Willems A."/>
        </authorList>
    </citation>
    <scope>NUCLEOTIDE SEQUENCE [LARGE SCALE GENOMIC DNA]</scope>
    <source>
        <strain evidence="5">LMG 31523</strain>
    </source>
</reference>
<dbReference type="InterPro" id="IPR039298">
    <property type="entry name" value="ACOT13"/>
</dbReference>
<dbReference type="Gene3D" id="3.10.129.10">
    <property type="entry name" value="Hotdog Thioesterase"/>
    <property type="match status" value="1"/>
</dbReference>
<dbReference type="RefSeq" id="WP_211854389.1">
    <property type="nucleotide sequence ID" value="NZ_JAAGBB010000025.1"/>
</dbReference>
<dbReference type="NCBIfam" id="TIGR00369">
    <property type="entry name" value="unchar_dom_1"/>
    <property type="match status" value="1"/>
</dbReference>
<evidence type="ECO:0000313" key="4">
    <source>
        <dbReference type="EMBL" id="MBR0666660.1"/>
    </source>
</evidence>
<organism evidence="4 5">
    <name type="scientific">Plastoroseomonas hellenica</name>
    <dbReference type="NCBI Taxonomy" id="2687306"/>
    <lineage>
        <taxon>Bacteria</taxon>
        <taxon>Pseudomonadati</taxon>
        <taxon>Pseudomonadota</taxon>
        <taxon>Alphaproteobacteria</taxon>
        <taxon>Acetobacterales</taxon>
        <taxon>Acetobacteraceae</taxon>
        <taxon>Plastoroseomonas</taxon>
    </lineage>
</organism>
<proteinExistence type="inferred from homology"/>
<comment type="similarity">
    <text evidence="1">Belongs to the thioesterase PaaI family.</text>
</comment>
<dbReference type="Pfam" id="PF03061">
    <property type="entry name" value="4HBT"/>
    <property type="match status" value="1"/>
</dbReference>
<feature type="domain" description="Thioesterase" evidence="3">
    <location>
        <begin position="38"/>
        <end position="110"/>
    </location>
</feature>
<evidence type="ECO:0000256" key="1">
    <source>
        <dbReference type="ARBA" id="ARBA00008324"/>
    </source>
</evidence>
<dbReference type="PANTHER" id="PTHR21660">
    <property type="entry name" value="THIOESTERASE SUPERFAMILY MEMBER-RELATED"/>
    <property type="match status" value="1"/>
</dbReference>
<evidence type="ECO:0000313" key="5">
    <source>
        <dbReference type="Proteomes" id="UP001196870"/>
    </source>
</evidence>
<dbReference type="InterPro" id="IPR029069">
    <property type="entry name" value="HotDog_dom_sf"/>
</dbReference>
<dbReference type="InterPro" id="IPR006683">
    <property type="entry name" value="Thioestr_dom"/>
</dbReference>